<dbReference type="OMA" id="WKITAHA"/>
<feature type="compositionally biased region" description="Basic and acidic residues" evidence="1">
    <location>
        <begin position="99"/>
        <end position="115"/>
    </location>
</feature>
<protein>
    <submittedName>
        <fullName evidence="3">Uncharacterized protein LOC118408618</fullName>
    </submittedName>
</protein>
<dbReference type="GeneID" id="118408618"/>
<proteinExistence type="predicted"/>
<gene>
    <name evidence="3" type="primary">LOC118408618</name>
</gene>
<reference evidence="3" key="1">
    <citation type="submission" date="2025-08" db="UniProtKB">
        <authorList>
            <consortium name="RefSeq"/>
        </authorList>
    </citation>
    <scope>IDENTIFICATION</scope>
    <source>
        <strain evidence="3">S238N-H82</strain>
        <tissue evidence="3">Testes</tissue>
    </source>
</reference>
<name>A0A9J7KIQ8_BRAFL</name>
<dbReference type="OrthoDB" id="5971988at2759"/>
<accession>A0A9J7KIQ8</accession>
<sequence length="127" mass="14857">MERAHRNGRFQPDARPRAIVVKLLRFKDKETILQRARYLKGSHIFINEDFSEAVRQKREELIPEMKAARERGNVAYLRYDRLIVHPPRPTTRSTTQRHSNNEGKETGRRRQDTRSTRATLGASTSDS</sequence>
<organism evidence="2 3">
    <name type="scientific">Branchiostoma floridae</name>
    <name type="common">Florida lancelet</name>
    <name type="synonym">Amphioxus</name>
    <dbReference type="NCBI Taxonomy" id="7739"/>
    <lineage>
        <taxon>Eukaryota</taxon>
        <taxon>Metazoa</taxon>
        <taxon>Chordata</taxon>
        <taxon>Cephalochordata</taxon>
        <taxon>Leptocardii</taxon>
        <taxon>Amphioxiformes</taxon>
        <taxon>Branchiostomatidae</taxon>
        <taxon>Branchiostoma</taxon>
    </lineage>
</organism>
<feature type="region of interest" description="Disordered" evidence="1">
    <location>
        <begin position="80"/>
        <end position="127"/>
    </location>
</feature>
<evidence type="ECO:0000256" key="1">
    <source>
        <dbReference type="SAM" id="MobiDB-lite"/>
    </source>
</evidence>
<dbReference type="AlphaFoldDB" id="A0A9J7KIQ8"/>
<dbReference type="Gene3D" id="3.30.70.1820">
    <property type="entry name" value="L1 transposable element, RRM domain"/>
    <property type="match status" value="1"/>
</dbReference>
<keyword evidence="2" id="KW-1185">Reference proteome</keyword>
<evidence type="ECO:0000313" key="3">
    <source>
        <dbReference type="RefSeq" id="XP_035665329.1"/>
    </source>
</evidence>
<dbReference type="Proteomes" id="UP000001554">
    <property type="component" value="Unplaced"/>
</dbReference>
<feature type="compositionally biased region" description="Polar residues" evidence="1">
    <location>
        <begin position="116"/>
        <end position="127"/>
    </location>
</feature>
<evidence type="ECO:0000313" key="2">
    <source>
        <dbReference type="Proteomes" id="UP000001554"/>
    </source>
</evidence>
<dbReference type="RefSeq" id="XP_035665329.1">
    <property type="nucleotide sequence ID" value="XM_035809436.1"/>
</dbReference>
<dbReference type="KEGG" id="bfo:118408618"/>